<comment type="caution">
    <text evidence="2">The sequence shown here is derived from an EMBL/GenBank/DDBJ whole genome shotgun (WGS) entry which is preliminary data.</text>
</comment>
<feature type="non-terminal residue" evidence="2">
    <location>
        <position position="1"/>
    </location>
</feature>
<reference evidence="2" key="1">
    <citation type="submission" date="2018-05" db="EMBL/GenBank/DDBJ databases">
        <title>Draft genome of Mucuna pruriens seed.</title>
        <authorList>
            <person name="Nnadi N.E."/>
            <person name="Vos R."/>
            <person name="Hasami M.H."/>
            <person name="Devisetty U.K."/>
            <person name="Aguiy J.C."/>
        </authorList>
    </citation>
    <scope>NUCLEOTIDE SEQUENCE [LARGE SCALE GENOMIC DNA]</scope>
    <source>
        <strain evidence="2">JCA_2017</strain>
    </source>
</reference>
<dbReference type="Proteomes" id="UP000257109">
    <property type="component" value="Unassembled WGS sequence"/>
</dbReference>
<keyword evidence="3" id="KW-1185">Reference proteome</keyword>
<evidence type="ECO:0000259" key="1">
    <source>
        <dbReference type="Pfam" id="PF25597"/>
    </source>
</evidence>
<sequence>MIEIEKKRCLLVTKQPQKIWQLHKFGFTISILDILYLCGVGQVSKHHCVSFLPSNSKSVAPFDFIHSKVWDLLLNWFIDVESPKITQQVHCTKYVNLEFSKIVTDQGIIHELTCVNIPQQSGLQSERIIIFLRLLELYYLKCLFQMSIGRSCLNYHLPHKQATYACLTSLNRGKLDLRAIKCIFFGYPPNKKKYKCYHLQSRRFFVSMDPLTLRGEYSISRQIELFEKEVNVLEDYNDSKEVIDNMSIALRKAIQDNNWVQVMSEEMKALERNLT</sequence>
<dbReference type="EMBL" id="QJKJ01005027">
    <property type="protein sequence ID" value="RDX91824.1"/>
    <property type="molecule type" value="Genomic_DNA"/>
</dbReference>
<accession>A0A371GMS7</accession>
<dbReference type="AlphaFoldDB" id="A0A371GMS7"/>
<feature type="domain" description="Retroviral polymerase SH3-like" evidence="1">
    <location>
        <begin position="164"/>
        <end position="209"/>
    </location>
</feature>
<evidence type="ECO:0000313" key="2">
    <source>
        <dbReference type="EMBL" id="RDX91824.1"/>
    </source>
</evidence>
<gene>
    <name evidence="2" type="ORF">CR513_26150</name>
</gene>
<dbReference type="OrthoDB" id="1750639at2759"/>
<dbReference type="Pfam" id="PF25597">
    <property type="entry name" value="SH3_retrovirus"/>
    <property type="match status" value="1"/>
</dbReference>
<protein>
    <recommendedName>
        <fullName evidence="1">Retroviral polymerase SH3-like domain-containing protein</fullName>
    </recommendedName>
</protein>
<evidence type="ECO:0000313" key="3">
    <source>
        <dbReference type="Proteomes" id="UP000257109"/>
    </source>
</evidence>
<name>A0A371GMS7_MUCPR</name>
<organism evidence="2 3">
    <name type="scientific">Mucuna pruriens</name>
    <name type="common">Velvet bean</name>
    <name type="synonym">Dolichos pruriens</name>
    <dbReference type="NCBI Taxonomy" id="157652"/>
    <lineage>
        <taxon>Eukaryota</taxon>
        <taxon>Viridiplantae</taxon>
        <taxon>Streptophyta</taxon>
        <taxon>Embryophyta</taxon>
        <taxon>Tracheophyta</taxon>
        <taxon>Spermatophyta</taxon>
        <taxon>Magnoliopsida</taxon>
        <taxon>eudicotyledons</taxon>
        <taxon>Gunneridae</taxon>
        <taxon>Pentapetalae</taxon>
        <taxon>rosids</taxon>
        <taxon>fabids</taxon>
        <taxon>Fabales</taxon>
        <taxon>Fabaceae</taxon>
        <taxon>Papilionoideae</taxon>
        <taxon>50 kb inversion clade</taxon>
        <taxon>NPAAA clade</taxon>
        <taxon>indigoferoid/millettioid clade</taxon>
        <taxon>Phaseoleae</taxon>
        <taxon>Mucuna</taxon>
    </lineage>
</organism>
<proteinExistence type="predicted"/>
<dbReference type="InterPro" id="IPR057670">
    <property type="entry name" value="SH3_retrovirus"/>
</dbReference>